<evidence type="ECO:0000313" key="4">
    <source>
        <dbReference type="EMBL" id="CAB4179245.1"/>
    </source>
</evidence>
<gene>
    <name evidence="4" type="ORF">UFOVP1026_45</name>
    <name evidence="5" type="ORF">UFOVP1180_29</name>
    <name evidence="6" type="ORF">UFOVP1629_27</name>
    <name evidence="1" type="ORF">UFOVP527_35</name>
    <name evidence="2" type="ORF">UFOVP855_5</name>
    <name evidence="3" type="ORF">UFOVP954_16</name>
</gene>
<organism evidence="5">
    <name type="scientific">uncultured Caudovirales phage</name>
    <dbReference type="NCBI Taxonomy" id="2100421"/>
    <lineage>
        <taxon>Viruses</taxon>
        <taxon>Duplodnaviria</taxon>
        <taxon>Heunggongvirae</taxon>
        <taxon>Uroviricota</taxon>
        <taxon>Caudoviricetes</taxon>
        <taxon>Peduoviridae</taxon>
        <taxon>Maltschvirus</taxon>
        <taxon>Maltschvirus maltsch</taxon>
    </lineage>
</organism>
<evidence type="ECO:0000313" key="6">
    <source>
        <dbReference type="EMBL" id="CAB4220398.1"/>
    </source>
</evidence>
<evidence type="ECO:0000313" key="5">
    <source>
        <dbReference type="EMBL" id="CAB4188504.1"/>
    </source>
</evidence>
<dbReference type="EMBL" id="LR797123">
    <property type="protein sequence ID" value="CAB4188504.1"/>
    <property type="molecule type" value="Genomic_DNA"/>
</dbReference>
<sequence length="215" mass="22798">MDWNNMFEMGGIGGGLGSMLGGIFGLAGGNKNNPADAAMPYLNRISQESGKYYDPYMQSANQMNPGMNELYQSLMNDPSGFLSKIGEGYQQSPGYQFNYDEAMRGAGNAEAAGGMLGSPEHEQRSAEVASGLASKDYQDYLKNALGILGMGVQGGENTMNRGFNAAQGMSGVNQQVLSDQAGYAYAGQDAKGQADAGNWANIFKGAGQMLPWLFM</sequence>
<protein>
    <recommendedName>
        <fullName evidence="7">DNA transfer protein</fullName>
    </recommendedName>
</protein>
<evidence type="ECO:0000313" key="2">
    <source>
        <dbReference type="EMBL" id="CAB4167176.1"/>
    </source>
</evidence>
<dbReference type="EMBL" id="LR796903">
    <property type="protein sequence ID" value="CAB4173570.1"/>
    <property type="molecule type" value="Genomic_DNA"/>
</dbReference>
<name>A0A6J5RA77_9CAUD</name>
<evidence type="ECO:0008006" key="7">
    <source>
        <dbReference type="Google" id="ProtNLM"/>
    </source>
</evidence>
<reference evidence="5" key="1">
    <citation type="submission" date="2020-05" db="EMBL/GenBank/DDBJ databases">
        <authorList>
            <person name="Chiriac C."/>
            <person name="Salcher M."/>
            <person name="Ghai R."/>
            <person name="Kavagutti S V."/>
        </authorList>
    </citation>
    <scope>NUCLEOTIDE SEQUENCE</scope>
</reference>
<evidence type="ECO:0000313" key="1">
    <source>
        <dbReference type="EMBL" id="CAB4148883.1"/>
    </source>
</evidence>
<dbReference type="EMBL" id="LR796511">
    <property type="protein sequence ID" value="CAB4148883.1"/>
    <property type="molecule type" value="Genomic_DNA"/>
</dbReference>
<accession>A0A6J5RA77</accession>
<evidence type="ECO:0000313" key="3">
    <source>
        <dbReference type="EMBL" id="CAB4173570.1"/>
    </source>
</evidence>
<dbReference type="EMBL" id="LR797494">
    <property type="protein sequence ID" value="CAB4220398.1"/>
    <property type="molecule type" value="Genomic_DNA"/>
</dbReference>
<proteinExistence type="predicted"/>
<dbReference type="EMBL" id="LR796809">
    <property type="protein sequence ID" value="CAB4167176.1"/>
    <property type="molecule type" value="Genomic_DNA"/>
</dbReference>
<dbReference type="EMBL" id="LR796975">
    <property type="protein sequence ID" value="CAB4179245.1"/>
    <property type="molecule type" value="Genomic_DNA"/>
</dbReference>